<dbReference type="AlphaFoldDB" id="A0A401YDZ1"/>
<dbReference type="EMBL" id="BIFH01000013">
    <property type="protein sequence ID" value="GCD92817.1"/>
    <property type="molecule type" value="Genomic_DNA"/>
</dbReference>
<gene>
    <name evidence="1" type="ORF">EHYA_00459</name>
</gene>
<sequence>MAGFECLCGHGRSRHGGPPERRGGCRTCTCAEYVYAAEAVARSRLCAEGPLREEREPHPLCPLQDPDCIGFHPTIGW</sequence>
<organism evidence="1 2">
    <name type="scientific">Embleya hyalina</name>
    <dbReference type="NCBI Taxonomy" id="516124"/>
    <lineage>
        <taxon>Bacteria</taxon>
        <taxon>Bacillati</taxon>
        <taxon>Actinomycetota</taxon>
        <taxon>Actinomycetes</taxon>
        <taxon>Kitasatosporales</taxon>
        <taxon>Streptomycetaceae</taxon>
        <taxon>Embleya</taxon>
    </lineage>
</organism>
<proteinExistence type="predicted"/>
<dbReference type="Proteomes" id="UP000286931">
    <property type="component" value="Unassembled WGS sequence"/>
</dbReference>
<comment type="caution">
    <text evidence="1">The sequence shown here is derived from an EMBL/GenBank/DDBJ whole genome shotgun (WGS) entry which is preliminary data.</text>
</comment>
<evidence type="ECO:0000313" key="2">
    <source>
        <dbReference type="Proteomes" id="UP000286931"/>
    </source>
</evidence>
<keyword evidence="2" id="KW-1185">Reference proteome</keyword>
<name>A0A401YDZ1_9ACTN</name>
<reference evidence="1 2" key="1">
    <citation type="submission" date="2018-12" db="EMBL/GenBank/DDBJ databases">
        <title>Draft genome sequence of Embleya hyalina NBRC 13850T.</title>
        <authorList>
            <person name="Komaki H."/>
            <person name="Hosoyama A."/>
            <person name="Kimura A."/>
            <person name="Ichikawa N."/>
            <person name="Tamura T."/>
        </authorList>
    </citation>
    <scope>NUCLEOTIDE SEQUENCE [LARGE SCALE GENOMIC DNA]</scope>
    <source>
        <strain evidence="1 2">NBRC 13850</strain>
    </source>
</reference>
<accession>A0A401YDZ1</accession>
<evidence type="ECO:0000313" key="1">
    <source>
        <dbReference type="EMBL" id="GCD92817.1"/>
    </source>
</evidence>
<protein>
    <submittedName>
        <fullName evidence="1">Uncharacterized protein</fullName>
    </submittedName>
</protein>